<protein>
    <submittedName>
        <fullName evidence="1">Uncharacterized protein</fullName>
    </submittedName>
</protein>
<name>G8R3C4_OWEHD</name>
<dbReference type="EMBL" id="CP003156">
    <property type="protein sequence ID" value="AEV31945.1"/>
    <property type="molecule type" value="Genomic_DNA"/>
</dbReference>
<dbReference type="AlphaFoldDB" id="G8R3C4"/>
<dbReference type="Proteomes" id="UP000005631">
    <property type="component" value="Chromosome"/>
</dbReference>
<evidence type="ECO:0000313" key="2">
    <source>
        <dbReference type="Proteomes" id="UP000005631"/>
    </source>
</evidence>
<sequence length="101" mass="12060">MTVDSHLNSVVSFYKTNFIENDDESVNDEKLVQFIKKHLLSLSNSQERIELFQRTLRAIREQIVLKKLSMVYDPFFFENPSLNTNNRTLKILVHELRRLVY</sequence>
<proteinExistence type="predicted"/>
<reference evidence="1 2" key="1">
    <citation type="journal article" date="2012" name="Stand. Genomic Sci.">
        <title>Genome sequence of the orange-pigmented seawater bacterium Owenweeksia hongkongensis type strain (UST20020801(T)).</title>
        <authorList>
            <person name="Riedel T."/>
            <person name="Held B."/>
            <person name="Nolan M."/>
            <person name="Lucas S."/>
            <person name="Lapidus A."/>
            <person name="Tice H."/>
            <person name="Del Rio T.G."/>
            <person name="Cheng J.F."/>
            <person name="Han C."/>
            <person name="Tapia R."/>
            <person name="Goodwin L.A."/>
            <person name="Pitluck S."/>
            <person name="Liolios K."/>
            <person name="Mavromatis K."/>
            <person name="Pagani I."/>
            <person name="Ivanova N."/>
            <person name="Mikhailova N."/>
            <person name="Pati A."/>
            <person name="Chen A."/>
            <person name="Palaniappan K."/>
            <person name="Rohde M."/>
            <person name="Tindall B.J."/>
            <person name="Detter J.C."/>
            <person name="Goker M."/>
            <person name="Woyke T."/>
            <person name="Bristow J."/>
            <person name="Eisen J.A."/>
            <person name="Markowitz V."/>
            <person name="Hugenholtz P."/>
            <person name="Klenk H.P."/>
            <person name="Kyrpides N.C."/>
        </authorList>
    </citation>
    <scope>NUCLEOTIDE SEQUENCE</scope>
    <source>
        <strain evidence="2">DSM 17368 / JCM 12287 / NRRL B-23963</strain>
    </source>
</reference>
<organism evidence="1 2">
    <name type="scientific">Owenweeksia hongkongensis (strain DSM 17368 / CIP 108786 / JCM 12287 / NRRL B-23963 / UST20020801)</name>
    <dbReference type="NCBI Taxonomy" id="926562"/>
    <lineage>
        <taxon>Bacteria</taxon>
        <taxon>Pseudomonadati</taxon>
        <taxon>Bacteroidota</taxon>
        <taxon>Flavobacteriia</taxon>
        <taxon>Flavobacteriales</taxon>
        <taxon>Owenweeksiaceae</taxon>
        <taxon>Owenweeksia</taxon>
    </lineage>
</organism>
<keyword evidence="2" id="KW-1185">Reference proteome</keyword>
<dbReference type="STRING" id="926562.Oweho_0935"/>
<dbReference type="RefSeq" id="WP_014201306.1">
    <property type="nucleotide sequence ID" value="NC_016599.1"/>
</dbReference>
<gene>
    <name evidence="1" type="ordered locus">Oweho_0935</name>
</gene>
<dbReference type="KEGG" id="oho:Oweho_0935"/>
<evidence type="ECO:0000313" key="1">
    <source>
        <dbReference type="EMBL" id="AEV31945.1"/>
    </source>
</evidence>
<dbReference type="HOGENOM" id="CLU_2288722_0_0_10"/>
<accession>G8R3C4</accession>